<accession>A0A2Z3HY51</accession>
<dbReference type="SMART" id="SM00448">
    <property type="entry name" value="REC"/>
    <property type="match status" value="1"/>
</dbReference>
<evidence type="ECO:0000259" key="3">
    <source>
        <dbReference type="PROSITE" id="PS50110"/>
    </source>
</evidence>
<organism evidence="4 5">
    <name type="scientific">Phenylobacterium parvum</name>
    <dbReference type="NCBI Taxonomy" id="2201350"/>
    <lineage>
        <taxon>Bacteria</taxon>
        <taxon>Pseudomonadati</taxon>
        <taxon>Pseudomonadota</taxon>
        <taxon>Alphaproteobacteria</taxon>
        <taxon>Caulobacterales</taxon>
        <taxon>Caulobacteraceae</taxon>
        <taxon>Phenylobacterium</taxon>
    </lineage>
</organism>
<reference evidence="5" key="1">
    <citation type="submission" date="2018-05" db="EMBL/GenBank/DDBJ databases">
        <title>Genome sequencing of Phenylobacterium sp. HYN0004.</title>
        <authorList>
            <person name="Yi H."/>
            <person name="Baek C."/>
        </authorList>
    </citation>
    <scope>NUCLEOTIDE SEQUENCE [LARGE SCALE GENOMIC DNA]</scope>
    <source>
        <strain evidence="5">HYN0004</strain>
    </source>
</reference>
<sequence>MPQVHKPGRRMPPAASTLPTLVLVDDDVALRSALKFALELDGYRVQAYASGEDLLAADLPSCNVCLVLDENLPGMGGLDSLEALRGREVNLPALLITSHPGPGLRRRAGRLRVPIVEKPLLDDVLVRNIRKVLGQPPAA</sequence>
<dbReference type="PANTHER" id="PTHR44591">
    <property type="entry name" value="STRESS RESPONSE REGULATOR PROTEIN 1"/>
    <property type="match status" value="1"/>
</dbReference>
<evidence type="ECO:0000313" key="5">
    <source>
        <dbReference type="Proteomes" id="UP000247763"/>
    </source>
</evidence>
<proteinExistence type="predicted"/>
<dbReference type="SUPFAM" id="SSF52172">
    <property type="entry name" value="CheY-like"/>
    <property type="match status" value="1"/>
</dbReference>
<keyword evidence="1" id="KW-0597">Phosphoprotein</keyword>
<gene>
    <name evidence="4" type="ORF">HYN04_08275</name>
</gene>
<dbReference type="Pfam" id="PF00072">
    <property type="entry name" value="Response_reg"/>
    <property type="match status" value="1"/>
</dbReference>
<dbReference type="PANTHER" id="PTHR44591:SF25">
    <property type="entry name" value="CHEMOTAXIS TWO-COMPONENT RESPONSE REGULATOR"/>
    <property type="match status" value="1"/>
</dbReference>
<protein>
    <recommendedName>
        <fullName evidence="3">Response regulatory domain-containing protein</fullName>
    </recommendedName>
</protein>
<dbReference type="GO" id="GO:0000160">
    <property type="term" value="P:phosphorelay signal transduction system"/>
    <property type="evidence" value="ECO:0007669"/>
    <property type="project" value="InterPro"/>
</dbReference>
<evidence type="ECO:0000256" key="1">
    <source>
        <dbReference type="ARBA" id="ARBA00022553"/>
    </source>
</evidence>
<comment type="caution">
    <text evidence="2">Lacks conserved residue(s) required for the propagation of feature annotation.</text>
</comment>
<dbReference type="InterPro" id="IPR050595">
    <property type="entry name" value="Bact_response_regulator"/>
</dbReference>
<keyword evidence="5" id="KW-1185">Reference proteome</keyword>
<dbReference type="InterPro" id="IPR011006">
    <property type="entry name" value="CheY-like_superfamily"/>
</dbReference>
<dbReference type="Gene3D" id="3.40.50.2300">
    <property type="match status" value="1"/>
</dbReference>
<dbReference type="PROSITE" id="PS50110">
    <property type="entry name" value="RESPONSE_REGULATORY"/>
    <property type="match status" value="1"/>
</dbReference>
<dbReference type="EMBL" id="CP029479">
    <property type="protein sequence ID" value="AWM77759.1"/>
    <property type="molecule type" value="Genomic_DNA"/>
</dbReference>
<name>A0A2Z3HY51_9CAUL</name>
<evidence type="ECO:0000313" key="4">
    <source>
        <dbReference type="EMBL" id="AWM77759.1"/>
    </source>
</evidence>
<evidence type="ECO:0000256" key="2">
    <source>
        <dbReference type="PROSITE-ProRule" id="PRU00169"/>
    </source>
</evidence>
<dbReference type="OrthoDB" id="9797885at2"/>
<feature type="domain" description="Response regulatory" evidence="3">
    <location>
        <begin position="20"/>
        <end position="133"/>
    </location>
</feature>
<dbReference type="Proteomes" id="UP000247763">
    <property type="component" value="Chromosome"/>
</dbReference>
<dbReference type="AlphaFoldDB" id="A0A2Z3HY51"/>
<dbReference type="InterPro" id="IPR001789">
    <property type="entry name" value="Sig_transdc_resp-reg_receiver"/>
</dbReference>
<dbReference type="KEGG" id="phb:HYN04_08275"/>